<name>A0AAW0BND6_9AGAR</name>
<accession>A0AAW0BND6</accession>
<keyword evidence="1" id="KW-0238">DNA-binding</keyword>
<evidence type="ECO:0000256" key="2">
    <source>
        <dbReference type="SAM" id="MobiDB-lite"/>
    </source>
</evidence>
<feature type="domain" description="HMG box" evidence="3">
    <location>
        <begin position="39"/>
        <end position="111"/>
    </location>
</feature>
<proteinExistence type="predicted"/>
<feature type="region of interest" description="Disordered" evidence="2">
    <location>
        <begin position="94"/>
        <end position="135"/>
    </location>
</feature>
<dbReference type="AlphaFoldDB" id="A0AAW0BND6"/>
<evidence type="ECO:0000313" key="4">
    <source>
        <dbReference type="EMBL" id="KAK7028281.1"/>
    </source>
</evidence>
<comment type="caution">
    <text evidence="4">The sequence shown here is derived from an EMBL/GenBank/DDBJ whole genome shotgun (WGS) entry which is preliminary data.</text>
</comment>
<dbReference type="PROSITE" id="PS50118">
    <property type="entry name" value="HMG_BOX_2"/>
    <property type="match status" value="1"/>
</dbReference>
<evidence type="ECO:0000256" key="1">
    <source>
        <dbReference type="PROSITE-ProRule" id="PRU00267"/>
    </source>
</evidence>
<reference evidence="4 5" key="1">
    <citation type="journal article" date="2024" name="J Genomics">
        <title>Draft genome sequencing and assembly of Favolaschia claudopus CIRM-BRFM 2984 isolated from oak limbs.</title>
        <authorList>
            <person name="Navarro D."/>
            <person name="Drula E."/>
            <person name="Chaduli D."/>
            <person name="Cazenave R."/>
            <person name="Ahrendt S."/>
            <person name="Wang J."/>
            <person name="Lipzen A."/>
            <person name="Daum C."/>
            <person name="Barry K."/>
            <person name="Grigoriev I.V."/>
            <person name="Favel A."/>
            <person name="Rosso M.N."/>
            <person name="Martin F."/>
        </authorList>
    </citation>
    <scope>NUCLEOTIDE SEQUENCE [LARGE SCALE GENOMIC DNA]</scope>
    <source>
        <strain evidence="4 5">CIRM-BRFM 2984</strain>
    </source>
</reference>
<evidence type="ECO:0000259" key="3">
    <source>
        <dbReference type="PROSITE" id="PS50118"/>
    </source>
</evidence>
<dbReference type="EMBL" id="JAWWNJ010000028">
    <property type="protein sequence ID" value="KAK7028281.1"/>
    <property type="molecule type" value="Genomic_DNA"/>
</dbReference>
<sequence length="253" mass="28157">MRSFRRSLPYRACRRGEAAPSRPKPSVYHDVKPPRPAHVPRPTNAFLLFRCDHLSILKKTLSSSSTPLNQVDVSREAADVWHAMSLEERLPYYARAGSKREQQTTKSVGGRRQPRRRNRPSHRTVAVAKAPAADSDVVKVEPDVRKAEHNSPVLPPHDLPQAALNSSATERAAIVKAEPIDEAPTTTICPADASPSILWPASDPLPEVDASDAFMGCPFEEPVPDFGFFHPWDLVDTEAHARRECGHVWAWDD</sequence>
<dbReference type="GO" id="GO:0005634">
    <property type="term" value="C:nucleus"/>
    <property type="evidence" value="ECO:0007669"/>
    <property type="project" value="UniProtKB-UniRule"/>
</dbReference>
<dbReference type="Pfam" id="PF00505">
    <property type="entry name" value="HMG_box"/>
    <property type="match status" value="1"/>
</dbReference>
<dbReference type="InterPro" id="IPR009071">
    <property type="entry name" value="HMG_box_dom"/>
</dbReference>
<gene>
    <name evidence="4" type="ORF">R3P38DRAFT_918625</name>
</gene>
<dbReference type="SUPFAM" id="SSF47095">
    <property type="entry name" value="HMG-box"/>
    <property type="match status" value="1"/>
</dbReference>
<dbReference type="Proteomes" id="UP001362999">
    <property type="component" value="Unassembled WGS sequence"/>
</dbReference>
<feature type="compositionally biased region" description="Basic residues" evidence="2">
    <location>
        <begin position="112"/>
        <end position="122"/>
    </location>
</feature>
<feature type="DNA-binding region" description="HMG box" evidence="1">
    <location>
        <begin position="39"/>
        <end position="111"/>
    </location>
</feature>
<keyword evidence="5" id="KW-1185">Reference proteome</keyword>
<dbReference type="InterPro" id="IPR036910">
    <property type="entry name" value="HMG_box_dom_sf"/>
</dbReference>
<dbReference type="SMART" id="SM00398">
    <property type="entry name" value="HMG"/>
    <property type="match status" value="1"/>
</dbReference>
<evidence type="ECO:0000313" key="5">
    <source>
        <dbReference type="Proteomes" id="UP001362999"/>
    </source>
</evidence>
<feature type="region of interest" description="Disordered" evidence="2">
    <location>
        <begin position="1"/>
        <end position="39"/>
    </location>
</feature>
<dbReference type="Gene3D" id="1.10.30.10">
    <property type="entry name" value="High mobility group box domain"/>
    <property type="match status" value="1"/>
</dbReference>
<organism evidence="4 5">
    <name type="scientific">Favolaschia claudopus</name>
    <dbReference type="NCBI Taxonomy" id="2862362"/>
    <lineage>
        <taxon>Eukaryota</taxon>
        <taxon>Fungi</taxon>
        <taxon>Dikarya</taxon>
        <taxon>Basidiomycota</taxon>
        <taxon>Agaricomycotina</taxon>
        <taxon>Agaricomycetes</taxon>
        <taxon>Agaricomycetidae</taxon>
        <taxon>Agaricales</taxon>
        <taxon>Marasmiineae</taxon>
        <taxon>Mycenaceae</taxon>
        <taxon>Favolaschia</taxon>
    </lineage>
</organism>
<protein>
    <recommendedName>
        <fullName evidence="3">HMG box domain-containing protein</fullName>
    </recommendedName>
</protein>
<dbReference type="GO" id="GO:0003677">
    <property type="term" value="F:DNA binding"/>
    <property type="evidence" value="ECO:0007669"/>
    <property type="project" value="UniProtKB-UniRule"/>
</dbReference>
<keyword evidence="1" id="KW-0539">Nucleus</keyword>